<comment type="caution">
    <text evidence="1">The sequence shown here is derived from an EMBL/GenBank/DDBJ whole genome shotgun (WGS) entry which is preliminary data.</text>
</comment>
<evidence type="ECO:0000313" key="1">
    <source>
        <dbReference type="EMBL" id="GIY02505.1"/>
    </source>
</evidence>
<sequence length="112" mass="12818">MERYSIRIRGWRPAHCGQGDPKCLMNSAHSSNSWVARNRVVLPRKVTLTLTIRGSPKCLETLFSDTPWIINHMLIGFSLPFCRKWPKIVITGCSNIRSLKDVVWVNGKFSSF</sequence>
<gene>
    <name evidence="1" type="ORF">CDAR_509501</name>
</gene>
<accession>A0AAV4PZC8</accession>
<organism evidence="1 2">
    <name type="scientific">Caerostris darwini</name>
    <dbReference type="NCBI Taxonomy" id="1538125"/>
    <lineage>
        <taxon>Eukaryota</taxon>
        <taxon>Metazoa</taxon>
        <taxon>Ecdysozoa</taxon>
        <taxon>Arthropoda</taxon>
        <taxon>Chelicerata</taxon>
        <taxon>Arachnida</taxon>
        <taxon>Araneae</taxon>
        <taxon>Araneomorphae</taxon>
        <taxon>Entelegynae</taxon>
        <taxon>Araneoidea</taxon>
        <taxon>Araneidae</taxon>
        <taxon>Caerostris</taxon>
    </lineage>
</organism>
<evidence type="ECO:0000313" key="2">
    <source>
        <dbReference type="Proteomes" id="UP001054837"/>
    </source>
</evidence>
<keyword evidence="2" id="KW-1185">Reference proteome</keyword>
<reference evidence="1 2" key="1">
    <citation type="submission" date="2021-06" db="EMBL/GenBank/DDBJ databases">
        <title>Caerostris darwini draft genome.</title>
        <authorList>
            <person name="Kono N."/>
            <person name="Arakawa K."/>
        </authorList>
    </citation>
    <scope>NUCLEOTIDE SEQUENCE [LARGE SCALE GENOMIC DNA]</scope>
</reference>
<dbReference type="AlphaFoldDB" id="A0AAV4PZC8"/>
<protein>
    <submittedName>
        <fullName evidence="1">Uncharacterized protein</fullName>
    </submittedName>
</protein>
<name>A0AAV4PZC8_9ARAC</name>
<proteinExistence type="predicted"/>
<dbReference type="Proteomes" id="UP001054837">
    <property type="component" value="Unassembled WGS sequence"/>
</dbReference>
<dbReference type="EMBL" id="BPLQ01003679">
    <property type="protein sequence ID" value="GIY02505.1"/>
    <property type="molecule type" value="Genomic_DNA"/>
</dbReference>